<evidence type="ECO:0000256" key="1">
    <source>
        <dbReference type="ARBA" id="ARBA00023002"/>
    </source>
</evidence>
<dbReference type="SUPFAM" id="SSF51735">
    <property type="entry name" value="NAD(P)-binding Rossmann-fold domains"/>
    <property type="match status" value="1"/>
</dbReference>
<dbReference type="InterPro" id="IPR050463">
    <property type="entry name" value="Gfo/Idh/MocA_oxidrdct_glycsds"/>
</dbReference>
<dbReference type="EMBL" id="DVLP01000189">
    <property type="protein sequence ID" value="HIT75161.1"/>
    <property type="molecule type" value="Genomic_DNA"/>
</dbReference>
<proteinExistence type="predicted"/>
<feature type="domain" description="Gfo/Idh/MocA-like oxidoreductase N-terminal" evidence="3">
    <location>
        <begin position="6"/>
        <end position="120"/>
    </location>
</feature>
<dbReference type="Pfam" id="PF22725">
    <property type="entry name" value="GFO_IDH_MocA_C3"/>
    <property type="match status" value="1"/>
</dbReference>
<evidence type="ECO:0000259" key="3">
    <source>
        <dbReference type="Pfam" id="PF01408"/>
    </source>
</evidence>
<dbReference type="AlphaFoldDB" id="A0A9D1GWP0"/>
<organism evidence="5 6">
    <name type="scientific">Candidatus Avipropionibacterium avicola</name>
    <dbReference type="NCBI Taxonomy" id="2840701"/>
    <lineage>
        <taxon>Bacteria</taxon>
        <taxon>Bacillati</taxon>
        <taxon>Actinomycetota</taxon>
        <taxon>Actinomycetes</taxon>
        <taxon>Propionibacteriales</taxon>
        <taxon>Propionibacteriaceae</taxon>
        <taxon>Propionibacteriaceae incertae sedis</taxon>
        <taxon>Candidatus Avipropionibacterium</taxon>
    </lineage>
</organism>
<dbReference type="InterPro" id="IPR036291">
    <property type="entry name" value="NAD(P)-bd_dom_sf"/>
</dbReference>
<evidence type="ECO:0000256" key="2">
    <source>
        <dbReference type="SAM" id="MobiDB-lite"/>
    </source>
</evidence>
<reference evidence="5" key="1">
    <citation type="submission" date="2020-10" db="EMBL/GenBank/DDBJ databases">
        <authorList>
            <person name="Gilroy R."/>
        </authorList>
    </citation>
    <scope>NUCLEOTIDE SEQUENCE</scope>
    <source>
        <strain evidence="5">ChiGjej1B1-24693</strain>
    </source>
</reference>
<reference evidence="5" key="2">
    <citation type="journal article" date="2021" name="PeerJ">
        <title>Extensive microbial diversity within the chicken gut microbiome revealed by metagenomics and culture.</title>
        <authorList>
            <person name="Gilroy R."/>
            <person name="Ravi A."/>
            <person name="Getino M."/>
            <person name="Pursley I."/>
            <person name="Horton D.L."/>
            <person name="Alikhan N.F."/>
            <person name="Baker D."/>
            <person name="Gharbi K."/>
            <person name="Hall N."/>
            <person name="Watson M."/>
            <person name="Adriaenssens E.M."/>
            <person name="Foster-Nyarko E."/>
            <person name="Jarju S."/>
            <person name="Secka A."/>
            <person name="Antonio M."/>
            <person name="Oren A."/>
            <person name="Chaudhuri R.R."/>
            <person name="La Ragione R."/>
            <person name="Hildebrand F."/>
            <person name="Pallen M.J."/>
        </authorList>
    </citation>
    <scope>NUCLEOTIDE SEQUENCE</scope>
    <source>
        <strain evidence="5">ChiGjej1B1-24693</strain>
    </source>
</reference>
<dbReference type="PANTHER" id="PTHR43818:SF11">
    <property type="entry name" value="BCDNA.GH03377"/>
    <property type="match status" value="1"/>
</dbReference>
<feature type="compositionally biased region" description="Polar residues" evidence="2">
    <location>
        <begin position="339"/>
        <end position="349"/>
    </location>
</feature>
<comment type="caution">
    <text evidence="5">The sequence shown here is derived from an EMBL/GenBank/DDBJ whole genome shotgun (WGS) entry which is preliminary data.</text>
</comment>
<dbReference type="Gene3D" id="3.40.50.720">
    <property type="entry name" value="NAD(P)-binding Rossmann-like Domain"/>
    <property type="match status" value="1"/>
</dbReference>
<dbReference type="GO" id="GO:0000166">
    <property type="term" value="F:nucleotide binding"/>
    <property type="evidence" value="ECO:0007669"/>
    <property type="project" value="InterPro"/>
</dbReference>
<dbReference type="Gene3D" id="3.30.360.10">
    <property type="entry name" value="Dihydrodipicolinate Reductase, domain 2"/>
    <property type="match status" value="1"/>
</dbReference>
<feature type="domain" description="GFO/IDH/MocA-like oxidoreductase" evidence="4">
    <location>
        <begin position="131"/>
        <end position="264"/>
    </location>
</feature>
<gene>
    <name evidence="5" type="ORF">IAA98_06225</name>
</gene>
<evidence type="ECO:0000313" key="6">
    <source>
        <dbReference type="Proteomes" id="UP000886842"/>
    </source>
</evidence>
<dbReference type="GO" id="GO:0016491">
    <property type="term" value="F:oxidoreductase activity"/>
    <property type="evidence" value="ECO:0007669"/>
    <property type="project" value="UniProtKB-KW"/>
</dbReference>
<dbReference type="Pfam" id="PF01408">
    <property type="entry name" value="GFO_IDH_MocA"/>
    <property type="match status" value="1"/>
</dbReference>
<dbReference type="SUPFAM" id="SSF55347">
    <property type="entry name" value="Glyceraldehyde-3-phosphate dehydrogenase-like, C-terminal domain"/>
    <property type="match status" value="1"/>
</dbReference>
<sequence>MSGPVGIGIIGAGVISNQYLKNLTTYPDVTVVAIADLIPEKARSQAEEYGVALHGTNEVVLDNPEIELVINITTPDAHAEVANQVVAAGKHVWNEKPLTDGLDTAKELLANAEAKGVRVGCAPDTVLGPGWQAVRRVIERGDIGEPLTGQILFQSPGPEKWHPNPDFLFQAGGGPLLDIGPYYLTAMTQVFGPVAKVSAHGSRAHDVRTIGDGPRAGESFDVTVPTHVGALLEYRDGGKAQAVFSFDSAISRTTIEVTGTEGAIVCPDPNQFGGEVVLTRNHEKESTVVATTEADGQGRGIGAVDMIRSIRAGEDHRAPGRQALHILDVMLTGEAQANGQDATLSTDSQKPALLPEGWDPKVATL</sequence>
<protein>
    <submittedName>
        <fullName evidence="5">Gfo/Idh/MocA family oxidoreductase</fullName>
    </submittedName>
</protein>
<dbReference type="InterPro" id="IPR000683">
    <property type="entry name" value="Gfo/Idh/MocA-like_OxRdtase_N"/>
</dbReference>
<accession>A0A9D1GWP0</accession>
<evidence type="ECO:0000313" key="5">
    <source>
        <dbReference type="EMBL" id="HIT75161.1"/>
    </source>
</evidence>
<keyword evidence="1" id="KW-0560">Oxidoreductase</keyword>
<dbReference type="Proteomes" id="UP000886842">
    <property type="component" value="Unassembled WGS sequence"/>
</dbReference>
<name>A0A9D1GWP0_9ACTN</name>
<dbReference type="InterPro" id="IPR055170">
    <property type="entry name" value="GFO_IDH_MocA-like_dom"/>
</dbReference>
<evidence type="ECO:0000259" key="4">
    <source>
        <dbReference type="Pfam" id="PF22725"/>
    </source>
</evidence>
<dbReference type="PANTHER" id="PTHR43818">
    <property type="entry name" value="BCDNA.GH03377"/>
    <property type="match status" value="1"/>
</dbReference>
<feature type="region of interest" description="Disordered" evidence="2">
    <location>
        <begin position="339"/>
        <end position="365"/>
    </location>
</feature>